<evidence type="ECO:0000256" key="5">
    <source>
        <dbReference type="ARBA" id="ARBA00022679"/>
    </source>
</evidence>
<keyword evidence="7 12" id="KW-0812">Transmembrane</keyword>
<keyword evidence="10 12" id="KW-0472">Membrane</keyword>
<dbReference type="Gene3D" id="3.30.1360.60">
    <property type="entry name" value="Glucose permease domain IIB"/>
    <property type="match status" value="1"/>
</dbReference>
<evidence type="ECO:0000256" key="1">
    <source>
        <dbReference type="ARBA" id="ARBA00004651"/>
    </source>
</evidence>
<dbReference type="CDD" id="cd00212">
    <property type="entry name" value="PTS_IIB_glc"/>
    <property type="match status" value="1"/>
</dbReference>
<proteinExistence type="predicted"/>
<evidence type="ECO:0000256" key="7">
    <source>
        <dbReference type="ARBA" id="ARBA00022692"/>
    </source>
</evidence>
<keyword evidence="6" id="KW-0598">Phosphotransferase system</keyword>
<dbReference type="NCBIfam" id="TIGR01995">
    <property type="entry name" value="PTS-II-ABC-beta"/>
    <property type="match status" value="1"/>
</dbReference>
<feature type="active site" description="Phosphocysteine intermediate; for EIIB activity" evidence="11">
    <location>
        <position position="26"/>
    </location>
</feature>
<dbReference type="InterPro" id="IPR050558">
    <property type="entry name" value="PTS_Sugar-Specific_Components"/>
</dbReference>
<dbReference type="AlphaFoldDB" id="A0A081LBV4"/>
<feature type="transmembrane region" description="Helical" evidence="12">
    <location>
        <begin position="417"/>
        <end position="443"/>
    </location>
</feature>
<keyword evidence="17" id="KW-1185">Reference proteome</keyword>
<keyword evidence="2" id="KW-0813">Transport</keyword>
<evidence type="ECO:0000259" key="13">
    <source>
        <dbReference type="PROSITE" id="PS51093"/>
    </source>
</evidence>
<evidence type="ECO:0000256" key="12">
    <source>
        <dbReference type="SAM" id="Phobius"/>
    </source>
</evidence>
<evidence type="ECO:0000259" key="14">
    <source>
        <dbReference type="PROSITE" id="PS51098"/>
    </source>
</evidence>
<dbReference type="GO" id="GO:0015771">
    <property type="term" value="P:trehalose transport"/>
    <property type="evidence" value="ECO:0007669"/>
    <property type="project" value="TreeGrafter"/>
</dbReference>
<dbReference type="RefSeq" id="WP_034320462.1">
    <property type="nucleotide sequence ID" value="NZ_JAVIKA010000007.1"/>
</dbReference>
<dbReference type="eggNOG" id="COG1263">
    <property type="taxonomic scope" value="Bacteria"/>
</dbReference>
<dbReference type="GO" id="GO:0090589">
    <property type="term" value="F:protein-phosphocysteine-trehalose phosphotransferase system transporter activity"/>
    <property type="evidence" value="ECO:0007669"/>
    <property type="project" value="TreeGrafter"/>
</dbReference>
<evidence type="ECO:0000256" key="11">
    <source>
        <dbReference type="PROSITE-ProRule" id="PRU00421"/>
    </source>
</evidence>
<dbReference type="Proteomes" id="UP000028091">
    <property type="component" value="Unassembled WGS sequence"/>
</dbReference>
<protein>
    <submittedName>
        <fullName evidence="16">PTS beta-glucoside transporter subunit IIABC</fullName>
    </submittedName>
</protein>
<dbReference type="FunFam" id="3.30.1360.60:FF:000001">
    <property type="entry name" value="PTS system glucose-specific IIBC component PtsG"/>
    <property type="match status" value="1"/>
</dbReference>
<dbReference type="PANTHER" id="PTHR30175">
    <property type="entry name" value="PHOSPHOTRANSFERASE SYSTEM TRANSPORT PROTEIN"/>
    <property type="match status" value="1"/>
</dbReference>
<dbReference type="eggNOG" id="COG2190">
    <property type="taxonomic scope" value="Bacteria"/>
</dbReference>
<dbReference type="InterPro" id="IPR003352">
    <property type="entry name" value="PTS_EIIC"/>
</dbReference>
<dbReference type="GO" id="GO:0005886">
    <property type="term" value="C:plasma membrane"/>
    <property type="evidence" value="ECO:0007669"/>
    <property type="project" value="UniProtKB-SubCell"/>
</dbReference>
<dbReference type="PROSITE" id="PS00371">
    <property type="entry name" value="PTS_EIIA_TYPE_1_HIS"/>
    <property type="match status" value="1"/>
</dbReference>
<evidence type="ECO:0000256" key="2">
    <source>
        <dbReference type="ARBA" id="ARBA00022448"/>
    </source>
</evidence>
<feature type="transmembrane region" description="Helical" evidence="12">
    <location>
        <begin position="287"/>
        <end position="313"/>
    </location>
</feature>
<dbReference type="EMBL" id="JOTP01000007">
    <property type="protein sequence ID" value="KEP26730.1"/>
    <property type="molecule type" value="Genomic_DNA"/>
</dbReference>
<feature type="transmembrane region" description="Helical" evidence="12">
    <location>
        <begin position="382"/>
        <end position="405"/>
    </location>
</feature>
<evidence type="ECO:0000256" key="4">
    <source>
        <dbReference type="ARBA" id="ARBA00022597"/>
    </source>
</evidence>
<dbReference type="PROSITE" id="PS51098">
    <property type="entry name" value="PTS_EIIB_TYPE_1"/>
    <property type="match status" value="1"/>
</dbReference>
<accession>A0A081LBV4</accession>
<dbReference type="NCBIfam" id="TIGR00830">
    <property type="entry name" value="PTBA"/>
    <property type="match status" value="1"/>
</dbReference>
<organism evidence="16 17">
    <name type="scientific">Bacillus zhangzhouensis</name>
    <dbReference type="NCBI Taxonomy" id="1178540"/>
    <lineage>
        <taxon>Bacteria</taxon>
        <taxon>Bacillati</taxon>
        <taxon>Bacillota</taxon>
        <taxon>Bacilli</taxon>
        <taxon>Bacillales</taxon>
        <taxon>Bacillaceae</taxon>
        <taxon>Bacillus</taxon>
    </lineage>
</organism>
<sequence length="619" mass="65483">MSYRQLAEDIIKHIGTEENVHSLVHCATRLRFTLNDRSKADKAAIEKLNGVVTVMESGGQFQVVIGNTVPEVYREIGEFTNLLEDSASSSARSSEESTSLFGKFVDIVSGIFTPLLGVMAGAGILKGLLGICINAKWLSPEDTSYQILFAASDSLFYFLPLLLAFTSARKFKANPFVAVTIAGALIYPTIQELTKGGGDVTFFGIPVVLMSYTSTVIPIILAVFVMGYIERFFNKVIHESVKNFITPLILLVTVVPLTLIVFGPFGVYAGNGIAAVLLKVFSFSPTLAGALIAMAWQVLVIFGIHWGLVPVILNNIAVHGKDHIKPATAPAVFSQAGASIGVMLKTKNKKLKSLAGSTAVSAVFGITEPAVYGVTLRLKKPFIAAVISAGVGGAIIGYSQSVAIASGLPSLLTLPIFYGQGFTGFLIGISVSFVLSIVLTYLIGFKDPVDEDETPVTSTAPKAEHEHGVKAAHVKSPLKGEVIKLEEVQDKAFSSGALGKGAAIIPAEGKLFAPVSGVVTTVFPTGHAYGLTSESGAEVLIHIGLDTVQLGGQHFTPKVVQGQTITEGELLAEFDIEAIQAAGLSVTTPVIITNSGEFSDMIETEEKQVTPGQSFLHLV</sequence>
<evidence type="ECO:0000259" key="15">
    <source>
        <dbReference type="PROSITE" id="PS51103"/>
    </source>
</evidence>
<gene>
    <name evidence="16" type="ORF">BA70_17755</name>
</gene>
<feature type="domain" description="PTS EIIB type-1" evidence="14">
    <location>
        <begin position="4"/>
        <end position="86"/>
    </location>
</feature>
<evidence type="ECO:0000256" key="10">
    <source>
        <dbReference type="ARBA" id="ARBA00023136"/>
    </source>
</evidence>
<dbReference type="InterPro" id="IPR036878">
    <property type="entry name" value="Glu_permease_IIB"/>
</dbReference>
<dbReference type="InterPro" id="IPR011055">
    <property type="entry name" value="Dup_hybrid_motif"/>
</dbReference>
<keyword evidence="5" id="KW-0808">Transferase</keyword>
<dbReference type="PANTHER" id="PTHR30175:SF1">
    <property type="entry name" value="PTS SYSTEM ARBUTIN-, CELLOBIOSE-, AND SALICIN-SPECIFIC EIIBC COMPONENT-RELATED"/>
    <property type="match status" value="1"/>
</dbReference>
<dbReference type="Gene3D" id="2.70.70.10">
    <property type="entry name" value="Glucose Permease (Domain IIA)"/>
    <property type="match status" value="1"/>
</dbReference>
<dbReference type="OrthoDB" id="9769191at2"/>
<feature type="transmembrane region" description="Helical" evidence="12">
    <location>
        <begin position="145"/>
        <end position="166"/>
    </location>
</feature>
<feature type="domain" description="PTS EIIA type-1" evidence="13">
    <location>
        <begin position="490"/>
        <end position="594"/>
    </location>
</feature>
<name>A0A081LBV4_9BACI</name>
<dbReference type="PROSITE" id="PS01035">
    <property type="entry name" value="PTS_EIIB_TYPE_1_CYS"/>
    <property type="match status" value="1"/>
</dbReference>
<dbReference type="eggNOG" id="COG1264">
    <property type="taxonomic scope" value="Bacteria"/>
</dbReference>
<reference evidence="16 17" key="1">
    <citation type="submission" date="2012-09" db="EMBL/GenBank/DDBJ databases">
        <title>Genome Sequence of Bacillus sp. DW5-4.</title>
        <authorList>
            <person name="Lai Q."/>
            <person name="Liu Y."/>
            <person name="Shao Z."/>
        </authorList>
    </citation>
    <scope>NUCLEOTIDE SEQUENCE [LARGE SCALE GENOMIC DNA]</scope>
    <source>
        <strain evidence="16 17">DW5-4</strain>
    </source>
</reference>
<dbReference type="PROSITE" id="PS51103">
    <property type="entry name" value="PTS_EIIC_TYPE_1"/>
    <property type="match status" value="1"/>
</dbReference>
<evidence type="ECO:0000256" key="3">
    <source>
        <dbReference type="ARBA" id="ARBA00022475"/>
    </source>
</evidence>
<dbReference type="Pfam" id="PF00358">
    <property type="entry name" value="PTS_EIIA_1"/>
    <property type="match status" value="1"/>
</dbReference>
<comment type="caution">
    <text evidence="16">The sequence shown here is derived from an EMBL/GenBank/DDBJ whole genome shotgun (WGS) entry which is preliminary data.</text>
</comment>
<keyword evidence="4" id="KW-0762">Sugar transport</keyword>
<feature type="transmembrane region" description="Helical" evidence="12">
    <location>
        <begin position="104"/>
        <end position="125"/>
    </location>
</feature>
<dbReference type="InterPro" id="IPR001996">
    <property type="entry name" value="PTS_IIB_1"/>
</dbReference>
<evidence type="ECO:0000313" key="17">
    <source>
        <dbReference type="Proteomes" id="UP000028091"/>
    </source>
</evidence>
<comment type="subcellular location">
    <subcellularLocation>
        <location evidence="1">Cell membrane</location>
        <topology evidence="1">Multi-pass membrane protein</topology>
    </subcellularLocation>
</comment>
<dbReference type="InterPro" id="IPR013013">
    <property type="entry name" value="PTS_EIIC_1"/>
</dbReference>
<dbReference type="GO" id="GO:0016301">
    <property type="term" value="F:kinase activity"/>
    <property type="evidence" value="ECO:0007669"/>
    <property type="project" value="UniProtKB-KW"/>
</dbReference>
<dbReference type="Pfam" id="PF00367">
    <property type="entry name" value="PTS_EIIB"/>
    <property type="match status" value="1"/>
</dbReference>
<feature type="transmembrane region" description="Helical" evidence="12">
    <location>
        <begin position="173"/>
        <end position="190"/>
    </location>
</feature>
<evidence type="ECO:0000256" key="8">
    <source>
        <dbReference type="ARBA" id="ARBA00022777"/>
    </source>
</evidence>
<dbReference type="SUPFAM" id="SSF55604">
    <property type="entry name" value="Glucose permease domain IIB"/>
    <property type="match status" value="1"/>
</dbReference>
<keyword evidence="3" id="KW-1003">Cell membrane</keyword>
<evidence type="ECO:0000256" key="9">
    <source>
        <dbReference type="ARBA" id="ARBA00022989"/>
    </source>
</evidence>
<evidence type="ECO:0000256" key="6">
    <source>
        <dbReference type="ARBA" id="ARBA00022683"/>
    </source>
</evidence>
<dbReference type="FunFam" id="2.70.70.10:FF:000001">
    <property type="entry name" value="PTS system glucose-specific IIA component"/>
    <property type="match status" value="1"/>
</dbReference>
<dbReference type="PROSITE" id="PS51093">
    <property type="entry name" value="PTS_EIIA_TYPE_1"/>
    <property type="match status" value="1"/>
</dbReference>
<feature type="transmembrane region" description="Helical" evidence="12">
    <location>
        <begin position="248"/>
        <end position="267"/>
    </location>
</feature>
<dbReference type="SUPFAM" id="SSF51261">
    <property type="entry name" value="Duplicated hybrid motif"/>
    <property type="match status" value="1"/>
</dbReference>
<dbReference type="InterPro" id="IPR001127">
    <property type="entry name" value="PTS_EIIA_1_perm"/>
</dbReference>
<dbReference type="GO" id="GO:0008982">
    <property type="term" value="F:protein-N(PI)-phosphohistidine-sugar phosphotransferase activity"/>
    <property type="evidence" value="ECO:0007669"/>
    <property type="project" value="InterPro"/>
</dbReference>
<feature type="domain" description="PTS EIIC type-1" evidence="15">
    <location>
        <begin position="106"/>
        <end position="459"/>
    </location>
</feature>
<feature type="transmembrane region" description="Helical" evidence="12">
    <location>
        <begin position="202"/>
        <end position="227"/>
    </location>
</feature>
<dbReference type="InterPro" id="IPR018113">
    <property type="entry name" value="PTrfase_EIIB_Cys"/>
</dbReference>
<dbReference type="InterPro" id="IPR011297">
    <property type="entry name" value="PTS_IIABC_b_glu"/>
</dbReference>
<dbReference type="GO" id="GO:0009401">
    <property type="term" value="P:phosphoenolpyruvate-dependent sugar phosphotransferase system"/>
    <property type="evidence" value="ECO:0007669"/>
    <property type="project" value="UniProtKB-KW"/>
</dbReference>
<keyword evidence="8" id="KW-0418">Kinase</keyword>
<dbReference type="Pfam" id="PF02378">
    <property type="entry name" value="PTS_EIIC"/>
    <property type="match status" value="1"/>
</dbReference>
<keyword evidence="9 12" id="KW-1133">Transmembrane helix</keyword>
<evidence type="ECO:0000313" key="16">
    <source>
        <dbReference type="EMBL" id="KEP26730.1"/>
    </source>
</evidence>